<accession>A0ABS4DTQ6</accession>
<dbReference type="InterPro" id="IPR036188">
    <property type="entry name" value="FAD/NAD-bd_sf"/>
</dbReference>
<dbReference type="Gene3D" id="3.50.50.60">
    <property type="entry name" value="FAD/NAD(P)-binding domain"/>
    <property type="match status" value="1"/>
</dbReference>
<dbReference type="Gene3D" id="3.30.70.1990">
    <property type="match status" value="1"/>
</dbReference>
<gene>
    <name evidence="2" type="ORF">J2Z17_000492</name>
</gene>
<dbReference type="SUPFAM" id="SSF51905">
    <property type="entry name" value="FAD/NAD(P)-binding domain"/>
    <property type="match status" value="1"/>
</dbReference>
<reference evidence="2 3" key="1">
    <citation type="submission" date="2021-03" db="EMBL/GenBank/DDBJ databases">
        <title>Genomic Encyclopedia of Type Strains, Phase IV (KMG-IV): sequencing the most valuable type-strain genomes for metagenomic binning, comparative biology and taxonomic classification.</title>
        <authorList>
            <person name="Goeker M."/>
        </authorList>
    </citation>
    <scope>NUCLEOTIDE SEQUENCE [LARGE SCALE GENOMIC DNA]</scope>
    <source>
        <strain evidence="2 3">DSM 21600</strain>
    </source>
</reference>
<dbReference type="Proteomes" id="UP000759443">
    <property type="component" value="Unassembled WGS sequence"/>
</dbReference>
<name>A0ABS4DTQ6_9HYPH</name>
<dbReference type="Pfam" id="PF01593">
    <property type="entry name" value="Amino_oxidase"/>
    <property type="match status" value="1"/>
</dbReference>
<dbReference type="Gene3D" id="1.10.405.20">
    <property type="match status" value="1"/>
</dbReference>
<dbReference type="PANTHER" id="PTHR42923">
    <property type="entry name" value="PROTOPORPHYRINOGEN OXIDASE"/>
    <property type="match status" value="1"/>
</dbReference>
<proteinExistence type="predicted"/>
<sequence length="450" mass="49835">MNLMSIHPPRPVRRIAVIGSGISGLSAAWLLSKSANVVLFEKDGRIGGHSNTVDIPGPKGPVPVDTGFIVYNALNYPNLVALFDHLNVPTEASDMSFAASIDDGAFEYSGSNLAGLFGQRRNTFSPRFWRMLSGIMRFYKEAPALAARTDIDHVTLGEYVDANGYGESFIEDHLLPMGAAIWSTTASEMRAYPLIAFVRFFVNHGLVQLKERPQWRTVSGGSREYVSRLLADFNGEVRTHTPVTAIRRFEYGVMIDSGNGEPERFDDVVIAAHADQALAMLDDADELEQDLLGAFDYTPNRAVLHTDLTLMPKRKRVWSSWNYIGSRENADQPLCVTYWMNKLQNLDDVPPVFVTLNPLREIAADKVIASFDYTHPLFDPKALAAQRGLWQLQGRKRTWFCGAYFGSGFHEDGLQSGLAVADALGGLKRPWTVDNESGRIHATPLVVAAE</sequence>
<dbReference type="EMBL" id="JAGGJU010000001">
    <property type="protein sequence ID" value="MBP1849075.1"/>
    <property type="molecule type" value="Genomic_DNA"/>
</dbReference>
<evidence type="ECO:0000313" key="2">
    <source>
        <dbReference type="EMBL" id="MBP1849075.1"/>
    </source>
</evidence>
<evidence type="ECO:0000313" key="3">
    <source>
        <dbReference type="Proteomes" id="UP000759443"/>
    </source>
</evidence>
<keyword evidence="3" id="KW-1185">Reference proteome</keyword>
<dbReference type="RefSeq" id="WP_245223810.1">
    <property type="nucleotide sequence ID" value="NZ_JAGGJU010000001.1"/>
</dbReference>
<feature type="domain" description="Amine oxidase" evidence="1">
    <location>
        <begin position="22"/>
        <end position="299"/>
    </location>
</feature>
<evidence type="ECO:0000259" key="1">
    <source>
        <dbReference type="Pfam" id="PF01593"/>
    </source>
</evidence>
<dbReference type="PANTHER" id="PTHR42923:SF17">
    <property type="entry name" value="AMINE OXIDASE DOMAIN-CONTAINING PROTEIN"/>
    <property type="match status" value="1"/>
</dbReference>
<protein>
    <submittedName>
        <fullName evidence="2">NAD/FAD-binding protein</fullName>
    </submittedName>
</protein>
<comment type="caution">
    <text evidence="2">The sequence shown here is derived from an EMBL/GenBank/DDBJ whole genome shotgun (WGS) entry which is preliminary data.</text>
</comment>
<dbReference type="InterPro" id="IPR002937">
    <property type="entry name" value="Amino_oxidase"/>
</dbReference>
<organism evidence="2 3">
    <name type="scientific">Rhizobium halophytocola</name>
    <dbReference type="NCBI Taxonomy" id="735519"/>
    <lineage>
        <taxon>Bacteria</taxon>
        <taxon>Pseudomonadati</taxon>
        <taxon>Pseudomonadota</taxon>
        <taxon>Alphaproteobacteria</taxon>
        <taxon>Hyphomicrobiales</taxon>
        <taxon>Rhizobiaceae</taxon>
        <taxon>Rhizobium/Agrobacterium group</taxon>
        <taxon>Rhizobium</taxon>
    </lineage>
</organism>
<dbReference type="InterPro" id="IPR050464">
    <property type="entry name" value="Zeta_carotene_desat/Oxidored"/>
</dbReference>